<keyword evidence="3" id="KW-1185">Reference proteome</keyword>
<gene>
    <name evidence="2" type="ORF">OSB1V03_LOCUS1266</name>
</gene>
<feature type="compositionally biased region" description="Polar residues" evidence="1">
    <location>
        <begin position="1"/>
        <end position="14"/>
    </location>
</feature>
<proteinExistence type="predicted"/>
<feature type="compositionally biased region" description="Low complexity" evidence="1">
    <location>
        <begin position="198"/>
        <end position="208"/>
    </location>
</feature>
<sequence length="233" mass="25456">MRNISIHLNDNNNVSGISRGSPLRSSIRISPPIAPNNDTKANLRTNSSTNVMRSDSEPHSLMQSHTSGVLTNNVLPKNCTDFGNDMFSHPFYDTNNYLSHNMNKMNKYGLTVNQTAMGAPNGCAMNGVGCGQSSSMAAPGFLWFWYRICTLHSQGRDHHYYRLLGLYHGTSGQSHRVSVHSCESLGSQSSHKENYNRNSSSSSSIGSGNSVTIEADITTISAANVYDHNRPSP</sequence>
<reference evidence="2" key="1">
    <citation type="submission" date="2020-11" db="EMBL/GenBank/DDBJ databases">
        <authorList>
            <person name="Tran Van P."/>
        </authorList>
    </citation>
    <scope>NUCLEOTIDE SEQUENCE</scope>
</reference>
<feature type="region of interest" description="Disordered" evidence="1">
    <location>
        <begin position="1"/>
        <end position="43"/>
    </location>
</feature>
<dbReference type="EMBL" id="OC854924">
    <property type="protein sequence ID" value="CAD7620785.1"/>
    <property type="molecule type" value="Genomic_DNA"/>
</dbReference>
<feature type="region of interest" description="Disordered" evidence="1">
    <location>
        <begin position="186"/>
        <end position="208"/>
    </location>
</feature>
<name>A0A7R9KCY7_9ACAR</name>
<evidence type="ECO:0000256" key="1">
    <source>
        <dbReference type="SAM" id="MobiDB-lite"/>
    </source>
</evidence>
<feature type="compositionally biased region" description="Low complexity" evidence="1">
    <location>
        <begin position="15"/>
        <end position="31"/>
    </location>
</feature>
<evidence type="ECO:0000313" key="2">
    <source>
        <dbReference type="EMBL" id="CAD7620785.1"/>
    </source>
</evidence>
<dbReference type="EMBL" id="CAJPIZ010000349">
    <property type="protein sequence ID" value="CAG2101215.1"/>
    <property type="molecule type" value="Genomic_DNA"/>
</dbReference>
<dbReference type="AlphaFoldDB" id="A0A7R9KCY7"/>
<dbReference type="Proteomes" id="UP000759131">
    <property type="component" value="Unassembled WGS sequence"/>
</dbReference>
<organism evidence="2">
    <name type="scientific">Medioppia subpectinata</name>
    <dbReference type="NCBI Taxonomy" id="1979941"/>
    <lineage>
        <taxon>Eukaryota</taxon>
        <taxon>Metazoa</taxon>
        <taxon>Ecdysozoa</taxon>
        <taxon>Arthropoda</taxon>
        <taxon>Chelicerata</taxon>
        <taxon>Arachnida</taxon>
        <taxon>Acari</taxon>
        <taxon>Acariformes</taxon>
        <taxon>Sarcoptiformes</taxon>
        <taxon>Oribatida</taxon>
        <taxon>Brachypylina</taxon>
        <taxon>Oppioidea</taxon>
        <taxon>Oppiidae</taxon>
        <taxon>Medioppia</taxon>
    </lineage>
</organism>
<protein>
    <submittedName>
        <fullName evidence="2">Uncharacterized protein</fullName>
    </submittedName>
</protein>
<evidence type="ECO:0000313" key="3">
    <source>
        <dbReference type="Proteomes" id="UP000759131"/>
    </source>
</evidence>
<accession>A0A7R9KCY7</accession>